<evidence type="ECO:0000313" key="1">
    <source>
        <dbReference type="EMBL" id="SDI95743.1"/>
    </source>
</evidence>
<evidence type="ECO:0000313" key="2">
    <source>
        <dbReference type="Proteomes" id="UP000198945"/>
    </source>
</evidence>
<sequence length="103" mass="11630">MIRSYFNAIAEKISKKVGSDGYGEPELEDIAENIECRKIERTKLVRNDKGNEVVSSIEVWLPPEFEKLPPESEIVFNGEKNTVINSGHVPGIVADQYLRVNLK</sequence>
<dbReference type="RefSeq" id="WP_089716403.1">
    <property type="nucleotide sequence ID" value="NZ_FNEH01000021.1"/>
</dbReference>
<protein>
    <recommendedName>
        <fullName evidence="3">Phage protein</fullName>
    </recommendedName>
</protein>
<gene>
    <name evidence="1" type="ORF">SAMN04515654_12122</name>
</gene>
<name>A0A1G8PTF6_9FIRM</name>
<dbReference type="Proteomes" id="UP000198945">
    <property type="component" value="Unassembled WGS sequence"/>
</dbReference>
<reference evidence="1 2" key="1">
    <citation type="submission" date="2016-10" db="EMBL/GenBank/DDBJ databases">
        <authorList>
            <person name="de Groot N.N."/>
        </authorList>
    </citation>
    <scope>NUCLEOTIDE SEQUENCE [LARGE SCALE GENOMIC DNA]</scope>
    <source>
        <strain evidence="1 2">WG7</strain>
    </source>
</reference>
<evidence type="ECO:0008006" key="3">
    <source>
        <dbReference type="Google" id="ProtNLM"/>
    </source>
</evidence>
<accession>A0A1G8PTF6</accession>
<proteinExistence type="predicted"/>
<organism evidence="1 2">
    <name type="scientific">Halanaerobium congolense</name>
    <dbReference type="NCBI Taxonomy" id="54121"/>
    <lineage>
        <taxon>Bacteria</taxon>
        <taxon>Bacillati</taxon>
        <taxon>Bacillota</taxon>
        <taxon>Clostridia</taxon>
        <taxon>Halanaerobiales</taxon>
        <taxon>Halanaerobiaceae</taxon>
        <taxon>Halanaerobium</taxon>
    </lineage>
</organism>
<dbReference type="AlphaFoldDB" id="A0A1G8PTF6"/>
<dbReference type="EMBL" id="FNEH01000021">
    <property type="protein sequence ID" value="SDI95743.1"/>
    <property type="molecule type" value="Genomic_DNA"/>
</dbReference>